<dbReference type="Proteomes" id="UP000683000">
    <property type="component" value="Unassembled WGS sequence"/>
</dbReference>
<dbReference type="EMBL" id="JAGFBS010000001">
    <property type="protein sequence ID" value="KAG6382052.1"/>
    <property type="molecule type" value="Genomic_DNA"/>
</dbReference>
<accession>A0A8I2Z3I0</accession>
<dbReference type="OrthoDB" id="5958943at2759"/>
<evidence type="ECO:0000313" key="4">
    <source>
        <dbReference type="Proteomes" id="UP000683000"/>
    </source>
</evidence>
<dbReference type="Gene3D" id="3.40.50.720">
    <property type="entry name" value="NAD(P)-binding Rossmann-like Domain"/>
    <property type="match status" value="1"/>
</dbReference>
<evidence type="ECO:0000259" key="2">
    <source>
        <dbReference type="Pfam" id="PF02737"/>
    </source>
</evidence>
<dbReference type="PANTHER" id="PTHR48075:SF5">
    <property type="entry name" value="3-HYDROXYBUTYRYL-COA DEHYDROGENASE"/>
    <property type="match status" value="1"/>
</dbReference>
<evidence type="ECO:0000256" key="1">
    <source>
        <dbReference type="SAM" id="MobiDB-lite"/>
    </source>
</evidence>
<name>A0A8I2Z3I0_9AGAM</name>
<evidence type="ECO:0000313" key="3">
    <source>
        <dbReference type="EMBL" id="KAG6382052.1"/>
    </source>
</evidence>
<feature type="domain" description="3-hydroxyacyl-CoA dehydrogenase NAD binding" evidence="2">
    <location>
        <begin position="10"/>
        <end position="99"/>
    </location>
</feature>
<dbReference type="SUPFAM" id="SSF51735">
    <property type="entry name" value="NAD(P)-binding Rossmann-fold domains"/>
    <property type="match status" value="1"/>
</dbReference>
<dbReference type="PANTHER" id="PTHR48075">
    <property type="entry name" value="3-HYDROXYACYL-COA DEHYDROGENASE FAMILY PROTEIN"/>
    <property type="match status" value="1"/>
</dbReference>
<proteinExistence type="predicted"/>
<keyword evidence="4" id="KW-1185">Reference proteome</keyword>
<protein>
    <recommendedName>
        <fullName evidence="2">3-hydroxyacyl-CoA dehydrogenase NAD binding domain-containing protein</fullName>
    </recommendedName>
</protein>
<dbReference type="GO" id="GO:0016491">
    <property type="term" value="F:oxidoreductase activity"/>
    <property type="evidence" value="ECO:0007669"/>
    <property type="project" value="TreeGrafter"/>
</dbReference>
<dbReference type="Pfam" id="PF02737">
    <property type="entry name" value="3HCDH_N"/>
    <property type="match status" value="1"/>
</dbReference>
<dbReference type="InterPro" id="IPR036291">
    <property type="entry name" value="NAD(P)-bd_dom_sf"/>
</dbReference>
<sequence>MSIAHGIKQLGVLGAGQMGTGIAFVSAVRAKVPVLLHDASLTQLTHSLSFFSSLLAKDVTKGRLTPTEAAEAKDRVRVVDTLTGLRDVDMVVEAVSEQGRAQETGVSGLEGDAERGRDFGDEYVVD</sequence>
<reference evidence="3" key="1">
    <citation type="submission" date="2021-03" db="EMBL/GenBank/DDBJ databases">
        <title>Evolutionary innovations through gain and loss of genes in the ectomycorrhizal Boletales.</title>
        <authorList>
            <person name="Wu G."/>
            <person name="Miyauchi S."/>
            <person name="Morin E."/>
            <person name="Yang Z.-L."/>
            <person name="Xu J."/>
            <person name="Martin F.M."/>
        </authorList>
    </citation>
    <scope>NUCLEOTIDE SEQUENCE</scope>
    <source>
        <strain evidence="3">BR01</strain>
    </source>
</reference>
<dbReference type="InterPro" id="IPR006176">
    <property type="entry name" value="3-OHacyl-CoA_DH_NAD-bd"/>
</dbReference>
<organism evidence="3 4">
    <name type="scientific">Boletus reticuloceps</name>
    <dbReference type="NCBI Taxonomy" id="495285"/>
    <lineage>
        <taxon>Eukaryota</taxon>
        <taxon>Fungi</taxon>
        <taxon>Dikarya</taxon>
        <taxon>Basidiomycota</taxon>
        <taxon>Agaricomycotina</taxon>
        <taxon>Agaricomycetes</taxon>
        <taxon>Agaricomycetidae</taxon>
        <taxon>Boletales</taxon>
        <taxon>Boletineae</taxon>
        <taxon>Boletaceae</taxon>
        <taxon>Boletoideae</taxon>
        <taxon>Boletus</taxon>
    </lineage>
</organism>
<gene>
    <name evidence="3" type="ORF">JVT61DRAFT_689</name>
</gene>
<comment type="caution">
    <text evidence="3">The sequence shown here is derived from an EMBL/GenBank/DDBJ whole genome shotgun (WGS) entry which is preliminary data.</text>
</comment>
<feature type="region of interest" description="Disordered" evidence="1">
    <location>
        <begin position="102"/>
        <end position="126"/>
    </location>
</feature>
<dbReference type="GO" id="GO:0006631">
    <property type="term" value="P:fatty acid metabolic process"/>
    <property type="evidence" value="ECO:0007669"/>
    <property type="project" value="InterPro"/>
</dbReference>
<dbReference type="AlphaFoldDB" id="A0A8I2Z3I0"/>
<dbReference type="GO" id="GO:0070403">
    <property type="term" value="F:NAD+ binding"/>
    <property type="evidence" value="ECO:0007669"/>
    <property type="project" value="InterPro"/>
</dbReference>